<evidence type="ECO:0000259" key="2">
    <source>
        <dbReference type="Pfam" id="PF05225"/>
    </source>
</evidence>
<dbReference type="InterPro" id="IPR050863">
    <property type="entry name" value="CenT-Element_Derived"/>
</dbReference>
<accession>A0ABM4CLM8</accession>
<gene>
    <name evidence="4" type="primary">LOC136085333</name>
</gene>
<dbReference type="PANTHER" id="PTHR19303:SF74">
    <property type="entry name" value="POGO TRANSPOSABLE ELEMENT WITH KRAB DOMAIN"/>
    <property type="match status" value="1"/>
</dbReference>
<dbReference type="Proteomes" id="UP001652625">
    <property type="component" value="Chromosome 09"/>
</dbReference>
<reference evidence="4" key="1">
    <citation type="submission" date="2025-08" db="UniProtKB">
        <authorList>
            <consortium name="RefSeq"/>
        </authorList>
    </citation>
    <scope>IDENTIFICATION</scope>
</reference>
<protein>
    <submittedName>
        <fullName evidence="4">Uncharacterized protein LOC136085333</fullName>
    </submittedName>
</protein>
<dbReference type="InterPro" id="IPR004875">
    <property type="entry name" value="DDE_SF_endonuclease_dom"/>
</dbReference>
<dbReference type="RefSeq" id="XP_065662703.1">
    <property type="nucleotide sequence ID" value="XM_065806631.1"/>
</dbReference>
<evidence type="ECO:0000313" key="4">
    <source>
        <dbReference type="RefSeq" id="XP_065662703.1"/>
    </source>
</evidence>
<evidence type="ECO:0000313" key="3">
    <source>
        <dbReference type="Proteomes" id="UP001652625"/>
    </source>
</evidence>
<dbReference type="Gene3D" id="1.10.10.60">
    <property type="entry name" value="Homeodomain-like"/>
    <property type="match status" value="1"/>
</dbReference>
<proteinExistence type="predicted"/>
<feature type="domain" description="HTH psq-type" evidence="2">
    <location>
        <begin position="1"/>
        <end position="35"/>
    </location>
</feature>
<dbReference type="PANTHER" id="PTHR19303">
    <property type="entry name" value="TRANSPOSON"/>
    <property type="match status" value="1"/>
</dbReference>
<sequence length="302" mass="34730">MKNAITAVKLKQMFLRKACKNFSVPKDSLHRRVKKPSLESSLHTNLLIRFGKVLSDNQEQDLNKYIKDMDNSFYGLSMMDIRLIVFEFCKKNLIPNLFNKDSKLAGEDFVRGFLKRHPDLSLRKPEAISINRVFDLNKDDIKIYFSNLENLLHKYNFHKPFKVISSTGKRCVSSVTSEEKGVTTTILCACNTVGHYVPPMMIFKRKKKKLFLTDNAPVGTIQGCSENGWVNTDLFLEYIQNFVKHVRCTLINKVLLIFDGHSSSTKSLKLIDYACDNGLFLLSLPPHTTHKLQPWTMDFLSL</sequence>
<dbReference type="Pfam" id="PF05225">
    <property type="entry name" value="HTH_psq"/>
    <property type="match status" value="1"/>
</dbReference>
<feature type="domain" description="DDE-1" evidence="1">
    <location>
        <begin position="182"/>
        <end position="295"/>
    </location>
</feature>
<evidence type="ECO:0000259" key="1">
    <source>
        <dbReference type="Pfam" id="PF03184"/>
    </source>
</evidence>
<dbReference type="Pfam" id="PF03184">
    <property type="entry name" value="DDE_1"/>
    <property type="match status" value="1"/>
</dbReference>
<dbReference type="InterPro" id="IPR007889">
    <property type="entry name" value="HTH_Psq"/>
</dbReference>
<name>A0ABM4CLM8_HYDVU</name>
<organism evidence="3 4">
    <name type="scientific">Hydra vulgaris</name>
    <name type="common">Hydra</name>
    <name type="synonym">Hydra attenuata</name>
    <dbReference type="NCBI Taxonomy" id="6087"/>
    <lineage>
        <taxon>Eukaryota</taxon>
        <taxon>Metazoa</taxon>
        <taxon>Cnidaria</taxon>
        <taxon>Hydrozoa</taxon>
        <taxon>Hydroidolina</taxon>
        <taxon>Anthoathecata</taxon>
        <taxon>Aplanulata</taxon>
        <taxon>Hydridae</taxon>
        <taxon>Hydra</taxon>
    </lineage>
</organism>
<dbReference type="GeneID" id="136085333"/>
<keyword evidence="3" id="KW-1185">Reference proteome</keyword>